<feature type="transmembrane region" description="Helical" evidence="7">
    <location>
        <begin position="589"/>
        <end position="609"/>
    </location>
</feature>
<feature type="transmembrane region" description="Helical" evidence="7">
    <location>
        <begin position="635"/>
        <end position="657"/>
    </location>
</feature>
<feature type="transmembrane region" description="Helical" evidence="7">
    <location>
        <begin position="522"/>
        <end position="544"/>
    </location>
</feature>
<dbReference type="SUPFAM" id="SSF82866">
    <property type="entry name" value="Multidrug efflux transporter AcrB transmembrane domain"/>
    <property type="match status" value="2"/>
</dbReference>
<feature type="transmembrane region" description="Helical" evidence="7">
    <location>
        <begin position="663"/>
        <end position="684"/>
    </location>
</feature>
<comment type="caution">
    <text evidence="9">The sequence shown here is derived from an EMBL/GenBank/DDBJ whole genome shotgun (WGS) entry which is preliminary data.</text>
</comment>
<evidence type="ECO:0000256" key="1">
    <source>
        <dbReference type="ARBA" id="ARBA00004651"/>
    </source>
</evidence>
<dbReference type="EMBL" id="AGUD01000118">
    <property type="protein sequence ID" value="EHN11316.1"/>
    <property type="molecule type" value="Genomic_DNA"/>
</dbReference>
<keyword evidence="4 7" id="KW-0812">Transmembrane</keyword>
<dbReference type="PATRIC" id="fig|1097667.3.peg.1794"/>
<dbReference type="PANTHER" id="PTHR33406">
    <property type="entry name" value="MEMBRANE PROTEIN MJ1562-RELATED"/>
    <property type="match status" value="1"/>
</dbReference>
<feature type="domain" description="Membrane transport protein MMPL" evidence="8">
    <location>
        <begin position="478"/>
        <end position="696"/>
    </location>
</feature>
<feature type="transmembrane region" description="Helical" evidence="7">
    <location>
        <begin position="307"/>
        <end position="338"/>
    </location>
</feature>
<gene>
    <name evidence="9" type="ORF">PAI11_18110</name>
</gene>
<dbReference type="OrthoDB" id="7051771at2"/>
<dbReference type="Pfam" id="PF03176">
    <property type="entry name" value="MMPL"/>
    <property type="match status" value="2"/>
</dbReference>
<name>H0E4T0_9ACTN</name>
<keyword evidence="3" id="KW-1003">Cell membrane</keyword>
<reference evidence="9 10" key="1">
    <citation type="journal article" date="2013" name="Biodegradation">
        <title>Quantitative proteomic analysis of ibuprofen-degrading Patulibacter sp. strain I11.</title>
        <authorList>
            <person name="Almeida B."/>
            <person name="Kjeldal H."/>
            <person name="Lolas I."/>
            <person name="Knudsen A.D."/>
            <person name="Carvalho G."/>
            <person name="Nielsen K.L."/>
            <person name="Barreto Crespo M.T."/>
            <person name="Stensballe A."/>
            <person name="Nielsen J.L."/>
        </authorList>
    </citation>
    <scope>NUCLEOTIDE SEQUENCE [LARGE SCALE GENOMIC DNA]</scope>
    <source>
        <strain evidence="9 10">I11</strain>
    </source>
</reference>
<keyword evidence="5 7" id="KW-1133">Transmembrane helix</keyword>
<feature type="transmembrane region" description="Helical" evidence="7">
    <location>
        <begin position="237"/>
        <end position="258"/>
    </location>
</feature>
<dbReference type="GO" id="GO:0005886">
    <property type="term" value="C:plasma membrane"/>
    <property type="evidence" value="ECO:0007669"/>
    <property type="project" value="UniProtKB-SubCell"/>
</dbReference>
<evidence type="ECO:0000256" key="5">
    <source>
        <dbReference type="ARBA" id="ARBA00022989"/>
    </source>
</evidence>
<feature type="transmembrane region" description="Helical" evidence="7">
    <location>
        <begin position="279"/>
        <end position="301"/>
    </location>
</feature>
<feature type="transmembrane region" description="Helical" evidence="7">
    <location>
        <begin position="371"/>
        <end position="393"/>
    </location>
</feature>
<dbReference type="InterPro" id="IPR004869">
    <property type="entry name" value="MMPL_dom"/>
</dbReference>
<keyword evidence="10" id="KW-1185">Reference proteome</keyword>
<dbReference type="RefSeq" id="WP_007573610.1">
    <property type="nucleotide sequence ID" value="NZ_AGUD01000118.1"/>
</dbReference>
<feature type="domain" description="Membrane transport protein MMPL" evidence="8">
    <location>
        <begin position="46"/>
        <end position="372"/>
    </location>
</feature>
<feature type="transmembrane region" description="Helical" evidence="7">
    <location>
        <begin position="549"/>
        <end position="569"/>
    </location>
</feature>
<evidence type="ECO:0000313" key="10">
    <source>
        <dbReference type="Proteomes" id="UP000005143"/>
    </source>
</evidence>
<dbReference type="Gene3D" id="1.20.1640.10">
    <property type="entry name" value="Multidrug efflux transporter AcrB transmembrane domain"/>
    <property type="match status" value="2"/>
</dbReference>
<dbReference type="AlphaFoldDB" id="H0E4T0"/>
<comment type="similarity">
    <text evidence="2">Belongs to the resistance-nodulation-cell division (RND) (TC 2.A.6) family. MmpL subfamily.</text>
</comment>
<organism evidence="9 10">
    <name type="scientific">Patulibacter medicamentivorans</name>
    <dbReference type="NCBI Taxonomy" id="1097667"/>
    <lineage>
        <taxon>Bacteria</taxon>
        <taxon>Bacillati</taxon>
        <taxon>Actinomycetota</taxon>
        <taxon>Thermoleophilia</taxon>
        <taxon>Solirubrobacterales</taxon>
        <taxon>Patulibacteraceae</taxon>
        <taxon>Patulibacter</taxon>
    </lineage>
</organism>
<dbReference type="Proteomes" id="UP000005143">
    <property type="component" value="Unassembled WGS sequence"/>
</dbReference>
<sequence length="713" mass="74990">MLDRIAGLTWRRPRLVLALVAVVAIVAGAVGHDVERHLQAAGFTDSASESERATTLLRSSLGYDPNPGIVVVVRARGGGRLDVADPAVRREVGRLHEVLAGVRYVGRVIDPLHDPRAGRGLLARDGRSLVISGHLSTNEIESKGGDTATEAARRIRSSLLDVSIGGFAPGFNEVNDQTRKDLTNAELIAFPVLAVLLVLVFRGVVAAALPLLLGVISILGTFLVLRIMSALVDTSLFALNITTALSLGLAVDYALLLVSRYREELERHGPGWEAHRRTVATAGRTALFSGVTVAVAMAALVVMPQRFLYSVGVAGAAVGLLSAAMALLVIPSLLALLGPRVNALSIRRGPSVSSDSGGWYRLARAVMRRPVVVAVLSAGLLLAAAAPLLGTVLTGPSAKAVPPGQPSYAPNAYVQAHYPRSVIEAVTVAVRGPVSNIQLDALRRRIEGIPGIGAGSPFVRGKGEVAFANFAPDAPALDARSQDAVDAIRDLPPPAAGASVLVSGNSARFVDQQQSLIDHAPLVIAIVAAATLLLLFLLTGSVILPLKTLVMNALTLGATLGIVVLVFQHGWLTGLLDYPGPDAIEVTSLVFLFAVTFALATDYAVLVMARIKEQHDRGLPNEQAVASGMGRTGRIISAAAVMIAVVFLAFAVSPVFFMKQLAVGMALGVLIDATIVRALLVPALMRLFGERNWWAPAPLARFQRRFGIREGAD</sequence>
<evidence type="ECO:0000256" key="7">
    <source>
        <dbReference type="SAM" id="Phobius"/>
    </source>
</evidence>
<evidence type="ECO:0000259" key="8">
    <source>
        <dbReference type="Pfam" id="PF03176"/>
    </source>
</evidence>
<proteinExistence type="inferred from homology"/>
<evidence type="ECO:0000256" key="6">
    <source>
        <dbReference type="ARBA" id="ARBA00023136"/>
    </source>
</evidence>
<dbReference type="PANTHER" id="PTHR33406:SF11">
    <property type="entry name" value="MEMBRANE PROTEIN SCO6666-RELATED"/>
    <property type="match status" value="1"/>
</dbReference>
<feature type="transmembrane region" description="Helical" evidence="7">
    <location>
        <begin position="187"/>
        <end position="204"/>
    </location>
</feature>
<keyword evidence="6 7" id="KW-0472">Membrane</keyword>
<accession>H0E4T0</accession>
<dbReference type="InterPro" id="IPR050545">
    <property type="entry name" value="Mycobact_MmpL"/>
</dbReference>
<evidence type="ECO:0000313" key="9">
    <source>
        <dbReference type="EMBL" id="EHN11316.1"/>
    </source>
</evidence>
<evidence type="ECO:0000256" key="2">
    <source>
        <dbReference type="ARBA" id="ARBA00010157"/>
    </source>
</evidence>
<comment type="subcellular location">
    <subcellularLocation>
        <location evidence="1">Cell membrane</location>
        <topology evidence="1">Multi-pass membrane protein</topology>
    </subcellularLocation>
</comment>
<protein>
    <submittedName>
        <fullName evidence="9">Integral membrane protein</fullName>
    </submittedName>
</protein>
<evidence type="ECO:0000256" key="3">
    <source>
        <dbReference type="ARBA" id="ARBA00022475"/>
    </source>
</evidence>
<evidence type="ECO:0000256" key="4">
    <source>
        <dbReference type="ARBA" id="ARBA00022692"/>
    </source>
</evidence>